<proteinExistence type="predicted"/>
<evidence type="ECO:0000313" key="2">
    <source>
        <dbReference type="Proteomes" id="UP000799302"/>
    </source>
</evidence>
<dbReference type="InterPro" id="IPR036291">
    <property type="entry name" value="NAD(P)-bd_dom_sf"/>
</dbReference>
<gene>
    <name evidence="1" type="ORF">BT63DRAFT_429554</name>
</gene>
<dbReference type="OrthoDB" id="1933717at2759"/>
<dbReference type="Gene3D" id="3.40.50.720">
    <property type="entry name" value="NAD(P)-binding Rossmann-like Domain"/>
    <property type="match status" value="1"/>
</dbReference>
<evidence type="ECO:0008006" key="3">
    <source>
        <dbReference type="Google" id="ProtNLM"/>
    </source>
</evidence>
<dbReference type="Proteomes" id="UP000799302">
    <property type="component" value="Unassembled WGS sequence"/>
</dbReference>
<reference evidence="1" key="1">
    <citation type="journal article" date="2020" name="Stud. Mycol.">
        <title>101 Dothideomycetes genomes: a test case for predicting lifestyles and emergence of pathogens.</title>
        <authorList>
            <person name="Haridas S."/>
            <person name="Albert R."/>
            <person name="Binder M."/>
            <person name="Bloem J."/>
            <person name="Labutti K."/>
            <person name="Salamov A."/>
            <person name="Andreopoulos B."/>
            <person name="Baker S."/>
            <person name="Barry K."/>
            <person name="Bills G."/>
            <person name="Bluhm B."/>
            <person name="Cannon C."/>
            <person name="Castanera R."/>
            <person name="Culley D."/>
            <person name="Daum C."/>
            <person name="Ezra D."/>
            <person name="Gonzalez J."/>
            <person name="Henrissat B."/>
            <person name="Kuo A."/>
            <person name="Liang C."/>
            <person name="Lipzen A."/>
            <person name="Lutzoni F."/>
            <person name="Magnuson J."/>
            <person name="Mondo S."/>
            <person name="Nolan M."/>
            <person name="Ohm R."/>
            <person name="Pangilinan J."/>
            <person name="Park H.-J."/>
            <person name="Ramirez L."/>
            <person name="Alfaro M."/>
            <person name="Sun H."/>
            <person name="Tritt A."/>
            <person name="Yoshinaga Y."/>
            <person name="Zwiers L.-H."/>
            <person name="Turgeon B."/>
            <person name="Goodwin S."/>
            <person name="Spatafora J."/>
            <person name="Crous P."/>
            <person name="Grigoriev I."/>
        </authorList>
    </citation>
    <scope>NUCLEOTIDE SEQUENCE</scope>
    <source>
        <strain evidence="1">CBS 115976</strain>
    </source>
</reference>
<dbReference type="SUPFAM" id="SSF51735">
    <property type="entry name" value="NAD(P)-binding Rossmann-fold domains"/>
    <property type="match status" value="1"/>
</dbReference>
<dbReference type="EMBL" id="MU004243">
    <property type="protein sequence ID" value="KAF2664020.1"/>
    <property type="molecule type" value="Genomic_DNA"/>
</dbReference>
<dbReference type="AlphaFoldDB" id="A0A6A6TWA3"/>
<evidence type="ECO:0000313" key="1">
    <source>
        <dbReference type="EMBL" id="KAF2664020.1"/>
    </source>
</evidence>
<sequence>MVLQLTAFVAAENPNVAAFALHPGVVPTDMLVDSFKKFALDKPELVGGTATWLATDQARFLTGRFINSNWSVDDLLARKDEIGGGDQLKIALQGKFGAEQFQS</sequence>
<organism evidence="1 2">
    <name type="scientific">Microthyrium microscopicum</name>
    <dbReference type="NCBI Taxonomy" id="703497"/>
    <lineage>
        <taxon>Eukaryota</taxon>
        <taxon>Fungi</taxon>
        <taxon>Dikarya</taxon>
        <taxon>Ascomycota</taxon>
        <taxon>Pezizomycotina</taxon>
        <taxon>Dothideomycetes</taxon>
        <taxon>Dothideomycetes incertae sedis</taxon>
        <taxon>Microthyriales</taxon>
        <taxon>Microthyriaceae</taxon>
        <taxon>Microthyrium</taxon>
    </lineage>
</organism>
<keyword evidence="2" id="KW-1185">Reference proteome</keyword>
<protein>
    <recommendedName>
        <fullName evidence="3">NAD(P)-binding protein</fullName>
    </recommendedName>
</protein>
<accession>A0A6A6TWA3</accession>
<name>A0A6A6TWA3_9PEZI</name>